<evidence type="ECO:0000313" key="1">
    <source>
        <dbReference type="EMBL" id="RLN12445.1"/>
    </source>
</evidence>
<dbReference type="EMBL" id="PQIB02000006">
    <property type="protein sequence ID" value="RLN12445.1"/>
    <property type="molecule type" value="Genomic_DNA"/>
</dbReference>
<dbReference type="AlphaFoldDB" id="A0A3L6S0M5"/>
<dbReference type="GO" id="GO:0016740">
    <property type="term" value="F:transferase activity"/>
    <property type="evidence" value="ECO:0007669"/>
    <property type="project" value="UniProtKB-KW"/>
</dbReference>
<comment type="caution">
    <text evidence="1">The sequence shown here is derived from an EMBL/GenBank/DDBJ whole genome shotgun (WGS) entry which is preliminary data.</text>
</comment>
<dbReference type="OrthoDB" id="696704at2759"/>
<protein>
    <submittedName>
        <fullName evidence="1">Taxadien-5-alpha-ol O-acetyltransferase-like</fullName>
    </submittedName>
</protein>
<accession>A0A3L6S0M5</accession>
<sequence length="89" mass="10227">MGTLRPEDTISLFIQVLLKQGCECGRGAMWTIWKVRNDLIFNDKVLPAPEVTIYKMVSLLAHWQQLLSEKNRRQVEVMIDAIRQAGGWA</sequence>
<keyword evidence="2" id="KW-1185">Reference proteome</keyword>
<dbReference type="Proteomes" id="UP000275267">
    <property type="component" value="Unassembled WGS sequence"/>
</dbReference>
<organism evidence="1 2">
    <name type="scientific">Panicum miliaceum</name>
    <name type="common">Proso millet</name>
    <name type="synonym">Broomcorn millet</name>
    <dbReference type="NCBI Taxonomy" id="4540"/>
    <lineage>
        <taxon>Eukaryota</taxon>
        <taxon>Viridiplantae</taxon>
        <taxon>Streptophyta</taxon>
        <taxon>Embryophyta</taxon>
        <taxon>Tracheophyta</taxon>
        <taxon>Spermatophyta</taxon>
        <taxon>Magnoliopsida</taxon>
        <taxon>Liliopsida</taxon>
        <taxon>Poales</taxon>
        <taxon>Poaceae</taxon>
        <taxon>PACMAD clade</taxon>
        <taxon>Panicoideae</taxon>
        <taxon>Panicodae</taxon>
        <taxon>Paniceae</taxon>
        <taxon>Panicinae</taxon>
        <taxon>Panicum</taxon>
        <taxon>Panicum sect. Panicum</taxon>
    </lineage>
</organism>
<gene>
    <name evidence="1" type="ORF">C2845_PM09G14690</name>
</gene>
<evidence type="ECO:0000313" key="2">
    <source>
        <dbReference type="Proteomes" id="UP000275267"/>
    </source>
</evidence>
<reference evidence="2" key="1">
    <citation type="journal article" date="2019" name="Nat. Commun.">
        <title>The genome of broomcorn millet.</title>
        <authorList>
            <person name="Zou C."/>
            <person name="Miki D."/>
            <person name="Li D."/>
            <person name="Tang Q."/>
            <person name="Xiao L."/>
            <person name="Rajput S."/>
            <person name="Deng P."/>
            <person name="Jia W."/>
            <person name="Huang R."/>
            <person name="Zhang M."/>
            <person name="Sun Y."/>
            <person name="Hu J."/>
            <person name="Fu X."/>
            <person name="Schnable P.S."/>
            <person name="Li F."/>
            <person name="Zhang H."/>
            <person name="Feng B."/>
            <person name="Zhu X."/>
            <person name="Liu R."/>
            <person name="Schnable J.C."/>
            <person name="Zhu J.-K."/>
            <person name="Zhang H."/>
        </authorList>
    </citation>
    <scope>NUCLEOTIDE SEQUENCE [LARGE SCALE GENOMIC DNA]</scope>
</reference>
<name>A0A3L6S0M5_PANMI</name>
<proteinExistence type="predicted"/>